<evidence type="ECO:0000313" key="4">
    <source>
        <dbReference type="EMBL" id="KAF4324976.1"/>
    </source>
</evidence>
<organism evidence="4 5">
    <name type="scientific">Phytophthora kernoviae 00238/432</name>
    <dbReference type="NCBI Taxonomy" id="1284355"/>
    <lineage>
        <taxon>Eukaryota</taxon>
        <taxon>Sar</taxon>
        <taxon>Stramenopiles</taxon>
        <taxon>Oomycota</taxon>
        <taxon>Peronosporomycetes</taxon>
        <taxon>Peronosporales</taxon>
        <taxon>Peronosporaceae</taxon>
        <taxon>Phytophthora</taxon>
    </lineage>
</organism>
<dbReference type="Proteomes" id="UP000702964">
    <property type="component" value="Unassembled WGS sequence"/>
</dbReference>
<proteinExistence type="inferred from homology"/>
<reference evidence="4" key="1">
    <citation type="journal article" date="2015" name="Genom Data">
        <title>Draft genome sequences of Phytophthora kernoviae and Phytophthora ramorum lineage EU2 from Scotland.</title>
        <authorList>
            <person name="Sambles C."/>
            <person name="Schlenzig A."/>
            <person name="O'Neill P."/>
            <person name="Grant M."/>
            <person name="Studholme D.J."/>
        </authorList>
    </citation>
    <scope>NUCLEOTIDE SEQUENCE</scope>
    <source>
        <strain evidence="4">00238/432</strain>
    </source>
</reference>
<dbReference type="GO" id="GO:0005975">
    <property type="term" value="P:carbohydrate metabolic process"/>
    <property type="evidence" value="ECO:0007669"/>
    <property type="project" value="InterPro"/>
</dbReference>
<dbReference type="EMBL" id="AOFI03000010">
    <property type="protein sequence ID" value="KAF4324976.1"/>
    <property type="molecule type" value="Genomic_DNA"/>
</dbReference>
<evidence type="ECO:0000259" key="3">
    <source>
        <dbReference type="Pfam" id="PF03633"/>
    </source>
</evidence>
<dbReference type="Gene3D" id="3.40.190.10">
    <property type="entry name" value="Periplasmic binding protein-like II"/>
    <property type="match status" value="1"/>
</dbReference>
<dbReference type="CDD" id="cd13585">
    <property type="entry name" value="PBP2_TMBP_like"/>
    <property type="match status" value="1"/>
</dbReference>
<dbReference type="InterPro" id="IPR006059">
    <property type="entry name" value="SBP"/>
</dbReference>
<sequence>MGRRKVGIEGTLTVEAGQSVTLEKISNVHTSRDLVYRDGGYSLEQMRESALTELKQESQKGYDQLFRESANAWADTWSTYNIEVDSTSGYDQLAIRFAIYHLVIMTPAHDNRMGIGAKGLSGEGYKGHSFWDTEIFILPFFIYSNPKIARSLLEYRYQGLDGARSKAKENGFEGAMYPWEAAWIEDGEVTPVWGDVDIVTGEQTKIWSGFIEQHITSDIAYAVWHYVQSTGDEAFMDQYGYEIIFDTATFWASRLEWDEAKGRYHINEVVGPDEYKEHVDNNAFTNHMAHFNIELAIQYFEKLQQEKPELLKALSAKLDLTSAREAWNKLDQMYLPGPNEQGLIPQDDTYLQKKVIDLTPYKNQTKVASIFNDYNLDQVGEMQISKQADIMMLFFLLENKFKPDIKRANYDYYEEKTLHDSSLSLSTHSILASDFGNRPLAYDLFRRASEIDLGPHMHSSDAGIHSASLGGIWECVVMGFAGVRMLDGQLHLDPKLPESWCSLKFPLYWQNQLLHITITPEGILIESDAEEEISLLLSGGSNSAEGGKAEKVKLTFSVWGDVNSGADEVKLAEEFNAAHPDIEVKFEPIPSEGYGTKLTTSLAAGQAPDVFLVGEGDYYKYVDKGVIEPLDDYLSKDTSFNLDIFQKDLIENMKIEGKQYYLPKDFNPLALWYNKRMFDEAGIPYPTDEWTWDDMIATAQKLTKKDGNKYTQFGFNAGKWEYPIYTYLWDYGTDIANEDGTAAEGYMNSDKTIAAMDQYVSWSQGDSRVSPTPLDSETLGGDSSMFMTDKLAMMITGRWIKGDLDKSDVQYGSALIPQNTDGTRSSIIASAGWAINAAGKNKEAAYELVKWLSGTDAQKLRSANGKVLPATVKELDEVKAKEVADKPVIEMMDYAKKPVTMRSTNGPVFVEEFTKALEKVLLGKQDVKGALDEAAKNVDSKIK</sequence>
<dbReference type="InterPro" id="IPR012341">
    <property type="entry name" value="6hp_glycosidase-like_sf"/>
</dbReference>
<dbReference type="GO" id="GO:0004553">
    <property type="term" value="F:hydrolase activity, hydrolyzing O-glycosyl compounds"/>
    <property type="evidence" value="ECO:0007669"/>
    <property type="project" value="TreeGrafter"/>
</dbReference>
<gene>
    <name evidence="4" type="ORF">G195_001697</name>
</gene>
<dbReference type="Gene3D" id="1.50.10.10">
    <property type="match status" value="1"/>
</dbReference>
<dbReference type="SUPFAM" id="SSF48208">
    <property type="entry name" value="Six-hairpin glycosidases"/>
    <property type="match status" value="1"/>
</dbReference>
<dbReference type="Pfam" id="PF03632">
    <property type="entry name" value="Glyco_hydro_65m"/>
    <property type="match status" value="1"/>
</dbReference>
<name>A0A8J4SGP7_9STRA</name>
<dbReference type="InterPro" id="IPR005195">
    <property type="entry name" value="Glyco_hydro_65_M"/>
</dbReference>
<dbReference type="Gene3D" id="2.60.420.10">
    <property type="entry name" value="Maltose phosphorylase, domain 3"/>
    <property type="match status" value="1"/>
</dbReference>
<dbReference type="AlphaFoldDB" id="A0A8J4SGP7"/>
<dbReference type="SUPFAM" id="SSF53850">
    <property type="entry name" value="Periplasmic binding protein-like II"/>
    <property type="match status" value="1"/>
</dbReference>
<evidence type="ECO:0000256" key="1">
    <source>
        <dbReference type="ARBA" id="ARBA00006768"/>
    </source>
</evidence>
<comment type="caution">
    <text evidence="4">The sequence shown here is derived from an EMBL/GenBank/DDBJ whole genome shotgun (WGS) entry which is preliminary data.</text>
</comment>
<comment type="similarity">
    <text evidence="1">Belongs to the glycosyl hydrolase 65 family.</text>
</comment>
<accession>A0A8J4SGP7</accession>
<dbReference type="InterPro" id="IPR008928">
    <property type="entry name" value="6-hairpin_glycosidase_sf"/>
</dbReference>
<dbReference type="InterPro" id="IPR005194">
    <property type="entry name" value="Glyco_hydro_65_C"/>
</dbReference>
<protein>
    <submittedName>
        <fullName evidence="4">Uncharacterized protein</fullName>
    </submittedName>
</protein>
<evidence type="ECO:0000259" key="2">
    <source>
        <dbReference type="Pfam" id="PF03632"/>
    </source>
</evidence>
<feature type="domain" description="Glycoside hydrolase family 65 central catalytic" evidence="2">
    <location>
        <begin position="96"/>
        <end position="474"/>
    </location>
</feature>
<dbReference type="Pfam" id="PF03633">
    <property type="entry name" value="Glyco_hydro_65C"/>
    <property type="match status" value="1"/>
</dbReference>
<dbReference type="PANTHER" id="PTHR11051">
    <property type="entry name" value="GLYCOSYL HYDROLASE-RELATED"/>
    <property type="match status" value="1"/>
</dbReference>
<evidence type="ECO:0000313" key="5">
    <source>
        <dbReference type="Proteomes" id="UP000702964"/>
    </source>
</evidence>
<reference evidence="4" key="2">
    <citation type="submission" date="2020-02" db="EMBL/GenBank/DDBJ databases">
        <authorList>
            <person name="Studholme D.J."/>
        </authorList>
    </citation>
    <scope>NUCLEOTIDE SEQUENCE</scope>
    <source>
        <strain evidence="4">00238/432</strain>
    </source>
</reference>
<dbReference type="PANTHER" id="PTHR11051:SF8">
    <property type="entry name" value="PROTEIN-GLUCOSYLGALACTOSYLHYDROXYLYSINE GLUCOSIDASE"/>
    <property type="match status" value="1"/>
</dbReference>
<dbReference type="Pfam" id="PF01547">
    <property type="entry name" value="SBP_bac_1"/>
    <property type="match status" value="1"/>
</dbReference>
<feature type="domain" description="Glycoside hydrolase family 65 C-terminal" evidence="3">
    <location>
        <begin position="484"/>
        <end position="539"/>
    </location>
</feature>